<feature type="transmembrane region" description="Helical" evidence="2">
    <location>
        <begin position="471"/>
        <end position="490"/>
    </location>
</feature>
<feature type="compositionally biased region" description="Low complexity" evidence="1">
    <location>
        <begin position="56"/>
        <end position="65"/>
    </location>
</feature>
<organism evidence="3 4">
    <name type="scientific">Sesamum indicum</name>
    <name type="common">Oriental sesame</name>
    <name type="synonym">Sesamum orientale</name>
    <dbReference type="NCBI Taxonomy" id="4182"/>
    <lineage>
        <taxon>Eukaryota</taxon>
        <taxon>Viridiplantae</taxon>
        <taxon>Streptophyta</taxon>
        <taxon>Embryophyta</taxon>
        <taxon>Tracheophyta</taxon>
        <taxon>Spermatophyta</taxon>
        <taxon>Magnoliopsida</taxon>
        <taxon>eudicotyledons</taxon>
        <taxon>Gunneridae</taxon>
        <taxon>Pentapetalae</taxon>
        <taxon>asterids</taxon>
        <taxon>lamiids</taxon>
        <taxon>Lamiales</taxon>
        <taxon>Pedaliaceae</taxon>
        <taxon>Sesamum</taxon>
    </lineage>
</organism>
<dbReference type="PANTHER" id="PTHR35322">
    <property type="entry name" value="PROTEIN CPR-5"/>
    <property type="match status" value="1"/>
</dbReference>
<dbReference type="InParanoid" id="A0A6I9V055"/>
<dbReference type="Proteomes" id="UP000504604">
    <property type="component" value="Unplaced"/>
</dbReference>
<keyword evidence="2" id="KW-1133">Transmembrane helix</keyword>
<feature type="transmembrane region" description="Helical" evidence="2">
    <location>
        <begin position="502"/>
        <end position="521"/>
    </location>
</feature>
<feature type="transmembrane region" description="Helical" evidence="2">
    <location>
        <begin position="579"/>
        <end position="598"/>
    </location>
</feature>
<accession>A0A6I9V055</accession>
<dbReference type="GeneID" id="105179003"/>
<keyword evidence="2" id="KW-0812">Transmembrane</keyword>
<keyword evidence="3" id="KW-1185">Reference proteome</keyword>
<sequence length="620" mass="68780">MDAHHHRPTVPNGTATVVPPAEIPPDLSRFRTIDDPKSATTIAKRKNKKKKQTLGSDSASSASSSNCCCATSSLQKGIKVLRNPTRVRVGSLTTSRRRVGPSEVDALGLPLGMSIAAVVAQVLERKNAAGEKMSVDHLSGICILAVRESLGNVFGDKFDNFLTNFEKSFRSTLMTLRLISDSSQNGEELQGPGFTGSSSSTRRNFLSPDKLKDSACTSGATDGLESLHHKNSKEQHQTAAFQDSASTSLDRIEDSALPSGGTDGLESLSCRSNTDRQRCTSEQMEENPTMDLMNRQLMLHDIQPEQRLACVSASTSSFNSGVNQTMLSTIEKSVMEQTRSNDLKTFEIGLIMKKLQLKERQLALNSDSNLLERWKLSMGFSKASFKAEKFNTQLQDTRQVELLRKCLDFLVAGLIMMLVSLAYGTYIYSHRRIVEATEVCSPFTESKSWWMPKSMATFNSGLQLLRCQVQVFSRMLFGALMIGAIAVLLIQRSATSNQTMPVTVILLLLGVVCGYAGKFCVDMLGGSGNHWLIYWEALCLLHFFSNTFHSILYFILNGPIIVAEKVEGNPIFPYWMRRLMFYATLLVLPLLCGFMPFASPLEWFNHFSSRATDFMEYIDD</sequence>
<dbReference type="FunCoup" id="A0A6I9V055">
    <property type="interactions" value="1478"/>
</dbReference>
<feature type="compositionally biased region" description="Basic and acidic residues" evidence="1">
    <location>
        <begin position="28"/>
        <end position="37"/>
    </location>
</feature>
<feature type="region of interest" description="Disordered" evidence="1">
    <location>
        <begin position="184"/>
        <end position="289"/>
    </location>
</feature>
<proteinExistence type="predicted"/>
<dbReference type="GO" id="GO:0006952">
    <property type="term" value="P:defense response"/>
    <property type="evidence" value="ECO:0007669"/>
    <property type="project" value="InterPro"/>
</dbReference>
<dbReference type="RefSeq" id="XP_011100889.1">
    <property type="nucleotide sequence ID" value="XM_011102587.2"/>
</dbReference>
<dbReference type="GO" id="GO:0010150">
    <property type="term" value="P:leaf senescence"/>
    <property type="evidence" value="ECO:0007669"/>
    <property type="project" value="InterPro"/>
</dbReference>
<evidence type="ECO:0000313" key="3">
    <source>
        <dbReference type="Proteomes" id="UP000504604"/>
    </source>
</evidence>
<dbReference type="GO" id="GO:0010090">
    <property type="term" value="P:trichome morphogenesis"/>
    <property type="evidence" value="ECO:0007669"/>
    <property type="project" value="InterPro"/>
</dbReference>
<evidence type="ECO:0000256" key="1">
    <source>
        <dbReference type="SAM" id="MobiDB-lite"/>
    </source>
</evidence>
<dbReference type="KEGG" id="sind:105179003"/>
<reference evidence="4" key="1">
    <citation type="submission" date="2025-08" db="UniProtKB">
        <authorList>
            <consortium name="RefSeq"/>
        </authorList>
    </citation>
    <scope>IDENTIFICATION</scope>
</reference>
<name>A0A6I9V055_SESIN</name>
<evidence type="ECO:0000256" key="2">
    <source>
        <dbReference type="SAM" id="Phobius"/>
    </source>
</evidence>
<feature type="compositionally biased region" description="Basic residues" evidence="1">
    <location>
        <begin position="43"/>
        <end position="52"/>
    </location>
</feature>
<feature type="transmembrane region" description="Helical" evidence="2">
    <location>
        <begin position="409"/>
        <end position="428"/>
    </location>
</feature>
<gene>
    <name evidence="4" type="primary">LOC105179003</name>
</gene>
<keyword evidence="2" id="KW-0472">Membrane</keyword>
<dbReference type="AlphaFoldDB" id="A0A6I9V055"/>
<dbReference type="OrthoDB" id="2017423at2759"/>
<feature type="compositionally biased region" description="Polar residues" evidence="1">
    <location>
        <begin position="195"/>
        <end position="204"/>
    </location>
</feature>
<feature type="transmembrane region" description="Helical" evidence="2">
    <location>
        <begin position="533"/>
        <end position="556"/>
    </location>
</feature>
<feature type="compositionally biased region" description="Basic and acidic residues" evidence="1">
    <location>
        <begin position="225"/>
        <end position="236"/>
    </location>
</feature>
<feature type="compositionally biased region" description="Polar residues" evidence="1">
    <location>
        <begin position="237"/>
        <end position="249"/>
    </location>
</feature>
<dbReference type="PANTHER" id="PTHR35322:SF2">
    <property type="entry name" value="PROTEIN CPR-5"/>
    <property type="match status" value="1"/>
</dbReference>
<evidence type="ECO:0000313" key="4">
    <source>
        <dbReference type="RefSeq" id="XP_011100889.1"/>
    </source>
</evidence>
<dbReference type="InterPro" id="IPR044708">
    <property type="entry name" value="CPR5"/>
</dbReference>
<feature type="region of interest" description="Disordered" evidence="1">
    <location>
        <begin position="1"/>
        <end position="68"/>
    </location>
</feature>
<protein>
    <submittedName>
        <fullName evidence="4">Protein CPR-5</fullName>
    </submittedName>
</protein>